<protein>
    <submittedName>
        <fullName evidence="2">Septum formation initiator family protein</fullName>
    </submittedName>
</protein>
<name>A0ABW4JSX7_9HYPH</name>
<feature type="transmembrane region" description="Helical" evidence="1">
    <location>
        <begin position="12"/>
        <end position="31"/>
    </location>
</feature>
<evidence type="ECO:0000313" key="2">
    <source>
        <dbReference type="EMBL" id="MFD1694203.1"/>
    </source>
</evidence>
<dbReference type="Pfam" id="PF04977">
    <property type="entry name" value="DivIC"/>
    <property type="match status" value="1"/>
</dbReference>
<gene>
    <name evidence="2" type="ORF">ACFSC7_01655</name>
</gene>
<evidence type="ECO:0000256" key="1">
    <source>
        <dbReference type="SAM" id="Phobius"/>
    </source>
</evidence>
<proteinExistence type="predicted"/>
<sequence>MPATTRQRKQSVLRRLTIPTAALSVLAYFGFHALNGELGLVGRARIERQEAMLQAELDALVKERSLLLSKVSLLRPESLDPDMVDERARQSLNLVQKDELVILRRAQRYANVNRELVNR</sequence>
<reference evidence="3" key="1">
    <citation type="journal article" date="2019" name="Int. J. Syst. Evol. Microbiol.">
        <title>The Global Catalogue of Microorganisms (GCM) 10K type strain sequencing project: providing services to taxonomists for standard genome sequencing and annotation.</title>
        <authorList>
            <consortium name="The Broad Institute Genomics Platform"/>
            <consortium name="The Broad Institute Genome Sequencing Center for Infectious Disease"/>
            <person name="Wu L."/>
            <person name="Ma J."/>
        </authorList>
    </citation>
    <scope>NUCLEOTIDE SEQUENCE [LARGE SCALE GENOMIC DNA]</scope>
    <source>
        <strain evidence="3">JCM 3369</strain>
    </source>
</reference>
<keyword evidence="1" id="KW-0472">Membrane</keyword>
<accession>A0ABW4JSX7</accession>
<comment type="caution">
    <text evidence="2">The sequence shown here is derived from an EMBL/GenBank/DDBJ whole genome shotgun (WGS) entry which is preliminary data.</text>
</comment>
<keyword evidence="1" id="KW-0812">Transmembrane</keyword>
<keyword evidence="1" id="KW-1133">Transmembrane helix</keyword>
<dbReference type="RefSeq" id="WP_188318813.1">
    <property type="nucleotide sequence ID" value="NZ_JBHUFA010000001.1"/>
</dbReference>
<organism evidence="2 3">
    <name type="scientific">Roseibium aestuarii</name>
    <dbReference type="NCBI Taxonomy" id="2600299"/>
    <lineage>
        <taxon>Bacteria</taxon>
        <taxon>Pseudomonadati</taxon>
        <taxon>Pseudomonadota</taxon>
        <taxon>Alphaproteobacteria</taxon>
        <taxon>Hyphomicrobiales</taxon>
        <taxon>Stappiaceae</taxon>
        <taxon>Roseibium</taxon>
    </lineage>
</organism>
<dbReference type="EMBL" id="JBHUFA010000001">
    <property type="protein sequence ID" value="MFD1694203.1"/>
    <property type="molecule type" value="Genomic_DNA"/>
</dbReference>
<keyword evidence="3" id="KW-1185">Reference proteome</keyword>
<evidence type="ECO:0000313" key="3">
    <source>
        <dbReference type="Proteomes" id="UP001597327"/>
    </source>
</evidence>
<dbReference type="Proteomes" id="UP001597327">
    <property type="component" value="Unassembled WGS sequence"/>
</dbReference>
<dbReference type="InterPro" id="IPR007060">
    <property type="entry name" value="FtsL/DivIC"/>
</dbReference>